<evidence type="ECO:0000313" key="3">
    <source>
        <dbReference type="EMBL" id="APA08243.1"/>
    </source>
</evidence>
<evidence type="ECO:0000259" key="2">
    <source>
        <dbReference type="Pfam" id="PF07859"/>
    </source>
</evidence>
<gene>
    <name evidence="3" type="ORF">sscle_03g030130</name>
</gene>
<dbReference type="InterPro" id="IPR029058">
    <property type="entry name" value="AB_hydrolase_fold"/>
</dbReference>
<dbReference type="EMBL" id="CP017816">
    <property type="protein sequence ID" value="APA08243.1"/>
    <property type="molecule type" value="Genomic_DNA"/>
</dbReference>
<dbReference type="AlphaFoldDB" id="A0A1D9Q118"/>
<reference evidence="4" key="1">
    <citation type="journal article" date="2017" name="Genome Biol. Evol.">
        <title>The complete genome sequence of the phytopathogenic fungus Sclerotinia sclerotiorum reveals insights into the genome architecture of broad host range pathogens.</title>
        <authorList>
            <person name="Derbyshire M."/>
            <person name="Denton-Giles M."/>
            <person name="Hegedus D."/>
            <person name="Seifbarghy S."/>
            <person name="Rollins J."/>
            <person name="van Kan J."/>
            <person name="Seidl M.F."/>
            <person name="Faino L."/>
            <person name="Mbengue M."/>
            <person name="Navaud O."/>
            <person name="Raffaele S."/>
            <person name="Hammond-Kosack K."/>
            <person name="Heard S."/>
            <person name="Oliver R."/>
        </authorList>
    </citation>
    <scope>NUCLEOTIDE SEQUENCE [LARGE SCALE GENOMIC DNA]</scope>
    <source>
        <strain evidence="4">ATCC 18683 / 1980 / Ss-1</strain>
    </source>
</reference>
<accession>A0A1D9Q118</accession>
<dbReference type="InterPro" id="IPR050300">
    <property type="entry name" value="GDXG_lipolytic_enzyme"/>
</dbReference>
<dbReference type="GO" id="GO:0016787">
    <property type="term" value="F:hydrolase activity"/>
    <property type="evidence" value="ECO:0007669"/>
    <property type="project" value="UniProtKB-KW"/>
</dbReference>
<dbReference type="VEuPathDB" id="FungiDB:sscle_03g030130"/>
<dbReference type="PANTHER" id="PTHR48081">
    <property type="entry name" value="AB HYDROLASE SUPERFAMILY PROTEIN C4A8.06C"/>
    <property type="match status" value="1"/>
</dbReference>
<dbReference type="Proteomes" id="UP000177798">
    <property type="component" value="Chromosome 3"/>
</dbReference>
<dbReference type="Pfam" id="PF07859">
    <property type="entry name" value="Abhydrolase_3"/>
    <property type="match status" value="1"/>
</dbReference>
<evidence type="ECO:0000313" key="4">
    <source>
        <dbReference type="Proteomes" id="UP000177798"/>
    </source>
</evidence>
<feature type="domain" description="Alpha/beta hydrolase fold-3" evidence="2">
    <location>
        <begin position="88"/>
        <end position="280"/>
    </location>
</feature>
<keyword evidence="1" id="KW-0378">Hydrolase</keyword>
<dbReference type="Gene3D" id="3.40.50.1820">
    <property type="entry name" value="alpha/beta hydrolase"/>
    <property type="match status" value="1"/>
</dbReference>
<evidence type="ECO:0000256" key="1">
    <source>
        <dbReference type="ARBA" id="ARBA00022801"/>
    </source>
</evidence>
<dbReference type="SUPFAM" id="SSF53474">
    <property type="entry name" value="alpha/beta-Hydrolases"/>
    <property type="match status" value="1"/>
</dbReference>
<proteinExistence type="predicted"/>
<protein>
    <recommendedName>
        <fullName evidence="2">Alpha/beta hydrolase fold-3 domain-containing protein</fullName>
    </recommendedName>
</protein>
<dbReference type="OrthoDB" id="408631at2759"/>
<dbReference type="InterPro" id="IPR013094">
    <property type="entry name" value="AB_hydrolase_3"/>
</dbReference>
<organism evidence="3 4">
    <name type="scientific">Sclerotinia sclerotiorum (strain ATCC 18683 / 1980 / Ss-1)</name>
    <name type="common">White mold</name>
    <name type="synonym">Whetzelinia sclerotiorum</name>
    <dbReference type="NCBI Taxonomy" id="665079"/>
    <lineage>
        <taxon>Eukaryota</taxon>
        <taxon>Fungi</taxon>
        <taxon>Dikarya</taxon>
        <taxon>Ascomycota</taxon>
        <taxon>Pezizomycotina</taxon>
        <taxon>Leotiomycetes</taxon>
        <taxon>Helotiales</taxon>
        <taxon>Sclerotiniaceae</taxon>
        <taxon>Sclerotinia</taxon>
    </lineage>
</organism>
<name>A0A1D9Q118_SCLS1</name>
<sequence>MVLPPPLPSGPIYPPTLSIWKRITFAIKVRLLKTISNIFIAIMTNPYNRSRATLPTFTKTYPKHPSLTHRIWIPSTYQSGDAPLPLYLNIHGGGFVIGKPALDDGFCTHFSSKHRILVISLDYSKAPGSPYPQAVNELTDIVNAILEDESLPFDRAKVAIGGFSAGGTLSLAVPQAASLQGKIQGVCAFYPPCNFVTPLSVSIAARPEHAPKDLLEEMAPLFNYAYLPPGTDLCDPRLSVAYAKREVLPKKICVVGCEFDMLWYDAEFLVERLVGKERVEGELVWEVDGVRWEKVMGVEHGFENGEAFQQKDKVKREKQMVIGRKMYDDAAEWLFREVYH</sequence>
<dbReference type="PANTHER" id="PTHR48081:SF8">
    <property type="entry name" value="ALPHA_BETA HYDROLASE FOLD-3 DOMAIN-CONTAINING PROTEIN-RELATED"/>
    <property type="match status" value="1"/>
</dbReference>